<proteinExistence type="predicted"/>
<protein>
    <submittedName>
        <fullName evidence="1">Uncharacterized protein</fullName>
    </submittedName>
</protein>
<dbReference type="EMBL" id="CP145316">
    <property type="protein sequence ID" value="XAM18004.1"/>
    <property type="molecule type" value="Genomic_DNA"/>
</dbReference>
<sequence length="62" mass="7402">MPKNTIIFEIFPQYFCYRNPQLITISRSYYYSMAGESNGTSMHPQLEHIYLCPSKLLKPYLY</sequence>
<organism evidence="1 2">
    <name type="scientific">Helicobacter mastomyrinus</name>
    <dbReference type="NCBI Taxonomy" id="287948"/>
    <lineage>
        <taxon>Bacteria</taxon>
        <taxon>Pseudomonadati</taxon>
        <taxon>Campylobacterota</taxon>
        <taxon>Epsilonproteobacteria</taxon>
        <taxon>Campylobacterales</taxon>
        <taxon>Helicobacteraceae</taxon>
        <taxon>Helicobacter</taxon>
    </lineage>
</organism>
<gene>
    <name evidence="1" type="ORF">V3I05_10010</name>
</gene>
<keyword evidence="2" id="KW-1185">Reference proteome</keyword>
<accession>A0ABZ3F7G9</accession>
<reference evidence="1 2" key="1">
    <citation type="submission" date="2024-02" db="EMBL/GenBank/DDBJ databases">
        <title>Genome and pathogenicity analysis of Helicobacter mastomyrinus isolated from mice.</title>
        <authorList>
            <person name="Zhu L."/>
        </authorList>
    </citation>
    <scope>NUCLEOTIDE SEQUENCE [LARGE SCALE GENOMIC DNA]</scope>
    <source>
        <strain evidence="1 2">Hm-17</strain>
    </source>
</reference>
<evidence type="ECO:0000313" key="2">
    <source>
        <dbReference type="Proteomes" id="UP001434737"/>
    </source>
</evidence>
<name>A0ABZ3F7G9_9HELI</name>
<dbReference type="RefSeq" id="WP_295702084.1">
    <property type="nucleotide sequence ID" value="NZ_CP145316.1"/>
</dbReference>
<dbReference type="Proteomes" id="UP001434737">
    <property type="component" value="Chromosome"/>
</dbReference>
<evidence type="ECO:0000313" key="1">
    <source>
        <dbReference type="EMBL" id="XAM18004.1"/>
    </source>
</evidence>